<sequence length="560" mass="63316">MNIKGVFIVCSFFILFLAYSFLAFNASEKFISPDETANFYFTKHFAETGSLKVPEPLESVAPIVAPRSVGVQNDALVPGSFLGMPLLYGALGNVFGSWVILFLTPLISVFAVFVFYYFVRLFFERDVALFSSILMALHPAFWYYSARGMMHNALFVDLLIFGFYFVAKILLNKTTSYRIRATSYFFAGLFIGGAIAVRTSEVVWVGALLIMLGIIFWRRIDWRLSIWMAIVAMMLPMIPILTQNNQLYGSPLTFSYTVGGAENAEVATESAKNTNNILSTFGQLLSKATFPFGIHWDNIAGNLWKYGVGIVWPFALLTLFGCIVFFKKILFNFFASFYSSVLRSSEKRVIVVYFVCYLFLSTYLILYYGSWAIYDNPLKPFAVTMEQSYLRYWLPLYIFGLPFAAWLIIVLFTKVRERLGANLFAGSAVLLVFFFLVFNFSFSSVISEPLVGLATIRKNTVEYKAVAEMAKRFIEPNAVILSGKADKVFFPEFSVIALAIDTKAEADKLKKILREVPVYMYLLDFSGTDEEALMLEKFGLELGKETPVSEDAALYRVTVN</sequence>
<gene>
    <name evidence="10" type="ORF">A2841_01935</name>
</gene>
<evidence type="ECO:0000256" key="4">
    <source>
        <dbReference type="ARBA" id="ARBA00022679"/>
    </source>
</evidence>
<reference evidence="10 11" key="1">
    <citation type="journal article" date="2016" name="Nat. Commun.">
        <title>Thousands of microbial genomes shed light on interconnected biogeochemical processes in an aquifer system.</title>
        <authorList>
            <person name="Anantharaman K."/>
            <person name="Brown C.T."/>
            <person name="Hug L.A."/>
            <person name="Sharon I."/>
            <person name="Castelle C.J."/>
            <person name="Probst A.J."/>
            <person name="Thomas B.C."/>
            <person name="Singh A."/>
            <person name="Wilkins M.J."/>
            <person name="Karaoz U."/>
            <person name="Brodie E.L."/>
            <person name="Williams K.H."/>
            <person name="Hubbard S.S."/>
            <person name="Banfield J.F."/>
        </authorList>
    </citation>
    <scope>NUCLEOTIDE SEQUENCE [LARGE SCALE GENOMIC DNA]</scope>
</reference>
<keyword evidence="7 8" id="KW-0472">Membrane</keyword>
<dbReference type="InterPro" id="IPR038731">
    <property type="entry name" value="RgtA/B/C-like"/>
</dbReference>
<evidence type="ECO:0000313" key="10">
    <source>
        <dbReference type="EMBL" id="OGG44713.1"/>
    </source>
</evidence>
<dbReference type="GO" id="GO:0016763">
    <property type="term" value="F:pentosyltransferase activity"/>
    <property type="evidence" value="ECO:0007669"/>
    <property type="project" value="TreeGrafter"/>
</dbReference>
<keyword evidence="2" id="KW-1003">Cell membrane</keyword>
<dbReference type="Proteomes" id="UP000178249">
    <property type="component" value="Unassembled WGS sequence"/>
</dbReference>
<feature type="transmembrane region" description="Helical" evidence="8">
    <location>
        <begin position="350"/>
        <end position="374"/>
    </location>
</feature>
<feature type="transmembrane region" description="Helical" evidence="8">
    <location>
        <begin position="394"/>
        <end position="412"/>
    </location>
</feature>
<evidence type="ECO:0000256" key="2">
    <source>
        <dbReference type="ARBA" id="ARBA00022475"/>
    </source>
</evidence>
<keyword evidence="6 8" id="KW-1133">Transmembrane helix</keyword>
<keyword evidence="3" id="KW-0328">Glycosyltransferase</keyword>
<feature type="transmembrane region" description="Helical" evidence="8">
    <location>
        <begin position="95"/>
        <end position="119"/>
    </location>
</feature>
<feature type="transmembrane region" description="Helical" evidence="8">
    <location>
        <begin position="150"/>
        <end position="167"/>
    </location>
</feature>
<dbReference type="GO" id="GO:0005886">
    <property type="term" value="C:plasma membrane"/>
    <property type="evidence" value="ECO:0007669"/>
    <property type="project" value="UniProtKB-SubCell"/>
</dbReference>
<evidence type="ECO:0000256" key="1">
    <source>
        <dbReference type="ARBA" id="ARBA00004651"/>
    </source>
</evidence>
<comment type="subcellular location">
    <subcellularLocation>
        <location evidence="1">Cell membrane</location>
        <topology evidence="1">Multi-pass membrane protein</topology>
    </subcellularLocation>
</comment>
<evidence type="ECO:0000256" key="7">
    <source>
        <dbReference type="ARBA" id="ARBA00023136"/>
    </source>
</evidence>
<evidence type="ECO:0000256" key="6">
    <source>
        <dbReference type="ARBA" id="ARBA00022989"/>
    </source>
</evidence>
<evidence type="ECO:0000256" key="3">
    <source>
        <dbReference type="ARBA" id="ARBA00022676"/>
    </source>
</evidence>
<dbReference type="PANTHER" id="PTHR33908">
    <property type="entry name" value="MANNOSYLTRANSFERASE YKCB-RELATED"/>
    <property type="match status" value="1"/>
</dbReference>
<accession>A0A1F6C6I0</accession>
<dbReference type="AlphaFoldDB" id="A0A1F6C6I0"/>
<feature type="transmembrane region" description="Helical" evidence="8">
    <location>
        <begin position="310"/>
        <end position="330"/>
    </location>
</feature>
<proteinExistence type="predicted"/>
<feature type="transmembrane region" description="Helical" evidence="8">
    <location>
        <begin position="179"/>
        <end position="196"/>
    </location>
</feature>
<feature type="domain" description="Glycosyltransferase RgtA/B/C/D-like" evidence="9">
    <location>
        <begin position="96"/>
        <end position="240"/>
    </location>
</feature>
<organism evidence="10 11">
    <name type="scientific">Candidatus Kaiserbacteria bacterium RIFCSPHIGHO2_01_FULL_48_10</name>
    <dbReference type="NCBI Taxonomy" id="1798476"/>
    <lineage>
        <taxon>Bacteria</taxon>
        <taxon>Candidatus Kaiseribacteriota</taxon>
    </lineage>
</organism>
<dbReference type="GO" id="GO:0009103">
    <property type="term" value="P:lipopolysaccharide biosynthetic process"/>
    <property type="evidence" value="ECO:0007669"/>
    <property type="project" value="UniProtKB-ARBA"/>
</dbReference>
<dbReference type="InterPro" id="IPR050297">
    <property type="entry name" value="LipidA_mod_glycosyltrf_83"/>
</dbReference>
<dbReference type="EMBL" id="MFKP01000003">
    <property type="protein sequence ID" value="OGG44713.1"/>
    <property type="molecule type" value="Genomic_DNA"/>
</dbReference>
<name>A0A1F6C6I0_9BACT</name>
<evidence type="ECO:0000256" key="8">
    <source>
        <dbReference type="SAM" id="Phobius"/>
    </source>
</evidence>
<protein>
    <recommendedName>
        <fullName evidence="9">Glycosyltransferase RgtA/B/C/D-like domain-containing protein</fullName>
    </recommendedName>
</protein>
<keyword evidence="4" id="KW-0808">Transferase</keyword>
<feature type="transmembrane region" description="Helical" evidence="8">
    <location>
        <begin position="126"/>
        <end position="144"/>
    </location>
</feature>
<comment type="caution">
    <text evidence="10">The sequence shown here is derived from an EMBL/GenBank/DDBJ whole genome shotgun (WGS) entry which is preliminary data.</text>
</comment>
<dbReference type="Pfam" id="PF13231">
    <property type="entry name" value="PMT_2"/>
    <property type="match status" value="1"/>
</dbReference>
<evidence type="ECO:0000313" key="11">
    <source>
        <dbReference type="Proteomes" id="UP000178249"/>
    </source>
</evidence>
<evidence type="ECO:0000256" key="5">
    <source>
        <dbReference type="ARBA" id="ARBA00022692"/>
    </source>
</evidence>
<feature type="transmembrane region" description="Helical" evidence="8">
    <location>
        <begin position="419"/>
        <end position="442"/>
    </location>
</feature>
<feature type="transmembrane region" description="Helical" evidence="8">
    <location>
        <begin position="224"/>
        <end position="242"/>
    </location>
</feature>
<keyword evidence="5 8" id="KW-0812">Transmembrane</keyword>
<dbReference type="PANTHER" id="PTHR33908:SF11">
    <property type="entry name" value="MEMBRANE PROTEIN"/>
    <property type="match status" value="1"/>
</dbReference>
<evidence type="ECO:0000259" key="9">
    <source>
        <dbReference type="Pfam" id="PF13231"/>
    </source>
</evidence>
<feature type="transmembrane region" description="Helical" evidence="8">
    <location>
        <begin position="202"/>
        <end position="217"/>
    </location>
</feature>